<proteinExistence type="predicted"/>
<reference evidence="1 2" key="1">
    <citation type="journal article" date="2017" name="Appl. Environ. Microbiol.">
        <title>Parallel evolution of two clades of a major Atlantic endemic Vibrio parahaemolyticus pathogen lineage by independent acquisition of related pathogenicity islands.</title>
        <authorList>
            <person name="Xu F."/>
            <person name="Gonzalez-Escalona N."/>
            <person name="Drees K.P."/>
            <person name="Sebra R.P."/>
            <person name="Cooper V.S."/>
            <person name="Jones S.H."/>
            <person name="Whistler C.A."/>
        </authorList>
    </citation>
    <scope>NUCLEOTIDE SEQUENCE [LARGE SCALE GENOMIC DNA]</scope>
    <source>
        <strain evidence="1 2">MAVP-3</strain>
    </source>
</reference>
<dbReference type="AlphaFoldDB" id="A0A227J251"/>
<dbReference type="Proteomes" id="UP000214596">
    <property type="component" value="Unassembled WGS sequence"/>
</dbReference>
<comment type="caution">
    <text evidence="1">The sequence shown here is derived from an EMBL/GenBank/DDBJ whole genome shotgun (WGS) entry which is preliminary data.</text>
</comment>
<feature type="non-terminal residue" evidence="1">
    <location>
        <position position="1"/>
    </location>
</feature>
<name>A0A227J251_VIBPH</name>
<protein>
    <submittedName>
        <fullName evidence="1">Transcriptional regulator</fullName>
    </submittedName>
</protein>
<accession>A0A227J251</accession>
<dbReference type="EMBL" id="NIXT01003527">
    <property type="protein sequence ID" value="OXE29189.1"/>
    <property type="molecule type" value="Genomic_DNA"/>
</dbReference>
<evidence type="ECO:0000313" key="2">
    <source>
        <dbReference type="Proteomes" id="UP000214596"/>
    </source>
</evidence>
<gene>
    <name evidence="1" type="ORF">CA163_29930</name>
</gene>
<sequence length="24" mass="2636">PEAQSLLVRLLSLVLEQRSDPNAS</sequence>
<evidence type="ECO:0000313" key="1">
    <source>
        <dbReference type="EMBL" id="OXE29189.1"/>
    </source>
</evidence>
<organism evidence="1 2">
    <name type="scientific">Vibrio parahaemolyticus</name>
    <dbReference type="NCBI Taxonomy" id="670"/>
    <lineage>
        <taxon>Bacteria</taxon>
        <taxon>Pseudomonadati</taxon>
        <taxon>Pseudomonadota</taxon>
        <taxon>Gammaproteobacteria</taxon>
        <taxon>Vibrionales</taxon>
        <taxon>Vibrionaceae</taxon>
        <taxon>Vibrio</taxon>
    </lineage>
</organism>